<comment type="caution">
    <text evidence="2">The sequence shown here is derived from an EMBL/GenBank/DDBJ whole genome shotgun (WGS) entry which is preliminary data.</text>
</comment>
<protein>
    <recommendedName>
        <fullName evidence="4">Secreted protein</fullName>
    </recommendedName>
</protein>
<evidence type="ECO:0008006" key="4">
    <source>
        <dbReference type="Google" id="ProtNLM"/>
    </source>
</evidence>
<evidence type="ECO:0000256" key="1">
    <source>
        <dbReference type="SAM" id="SignalP"/>
    </source>
</evidence>
<reference evidence="3" key="1">
    <citation type="journal article" date="2019" name="bioRxiv">
        <title>Genomics, evolutionary history and diagnostics of the Alternaria alternata species group including apple and Asian pear pathotypes.</title>
        <authorList>
            <person name="Armitage A.D."/>
            <person name="Cockerton H.M."/>
            <person name="Sreenivasaprasad S."/>
            <person name="Woodhall J.W."/>
            <person name="Lane C.R."/>
            <person name="Harrison R.J."/>
            <person name="Clarkson J.P."/>
        </authorList>
    </citation>
    <scope>NUCLEOTIDE SEQUENCE [LARGE SCALE GENOMIC DNA]</scope>
    <source>
        <strain evidence="3">FERA 1082</strain>
    </source>
</reference>
<dbReference type="Proteomes" id="UP000292402">
    <property type="component" value="Unassembled WGS sequence"/>
</dbReference>
<feature type="signal peptide" evidence="1">
    <location>
        <begin position="1"/>
        <end position="21"/>
    </location>
</feature>
<accession>A0A4Q4MVX0</accession>
<gene>
    <name evidence="2" type="ORF">AA0114_g750</name>
</gene>
<name>A0A4Q4MVX0_9PLEO</name>
<feature type="chain" id="PRO_5020491162" description="Secreted protein" evidence="1">
    <location>
        <begin position="22"/>
        <end position="95"/>
    </location>
</feature>
<dbReference type="AlphaFoldDB" id="A0A4Q4MVX0"/>
<proteinExistence type="predicted"/>
<keyword evidence="1" id="KW-0732">Signal</keyword>
<organism evidence="2 3">
    <name type="scientific">Alternaria tenuissima</name>
    <dbReference type="NCBI Taxonomy" id="119927"/>
    <lineage>
        <taxon>Eukaryota</taxon>
        <taxon>Fungi</taxon>
        <taxon>Dikarya</taxon>
        <taxon>Ascomycota</taxon>
        <taxon>Pezizomycotina</taxon>
        <taxon>Dothideomycetes</taxon>
        <taxon>Pleosporomycetidae</taxon>
        <taxon>Pleosporales</taxon>
        <taxon>Pleosporineae</taxon>
        <taxon>Pleosporaceae</taxon>
        <taxon>Alternaria</taxon>
        <taxon>Alternaria sect. Alternaria</taxon>
        <taxon>Alternaria alternata complex</taxon>
    </lineage>
</organism>
<dbReference type="EMBL" id="PDXA01000002">
    <property type="protein sequence ID" value="RYN60945.1"/>
    <property type="molecule type" value="Genomic_DNA"/>
</dbReference>
<evidence type="ECO:0000313" key="2">
    <source>
        <dbReference type="EMBL" id="RYN60945.1"/>
    </source>
</evidence>
<sequence length="95" mass="10799">MYPGLTILYLYSLSWSLTGSSYETWSRWLYSKHNFFKSISRNLVNRPTSIPLRVSNVLVCDVAQRQQLIPPTVSADFVVAFDFYSKANGCVAGRV</sequence>
<evidence type="ECO:0000313" key="3">
    <source>
        <dbReference type="Proteomes" id="UP000292402"/>
    </source>
</evidence>